<dbReference type="AlphaFoldDB" id="A0A1M6I9Q6"/>
<accession>A0A1M6I9Q6</accession>
<dbReference type="Pfam" id="PF20769">
    <property type="entry name" value="YPEB_N"/>
    <property type="match status" value="1"/>
</dbReference>
<evidence type="ECO:0000256" key="1">
    <source>
        <dbReference type="SAM" id="Phobius"/>
    </source>
</evidence>
<keyword evidence="1" id="KW-0812">Transmembrane</keyword>
<dbReference type="Proteomes" id="UP000324781">
    <property type="component" value="Unassembled WGS sequence"/>
</dbReference>
<dbReference type="OrthoDB" id="2372097at2"/>
<feature type="domain" description="Sporulation protein YpeB PepSY1 and PepSY2" evidence="2">
    <location>
        <begin position="211"/>
        <end position="402"/>
    </location>
</feature>
<dbReference type="InterPro" id="IPR048402">
    <property type="entry name" value="YpeB_N"/>
</dbReference>
<dbReference type="GO" id="GO:0009847">
    <property type="term" value="P:spore germination"/>
    <property type="evidence" value="ECO:0007669"/>
    <property type="project" value="InterPro"/>
</dbReference>
<feature type="transmembrane region" description="Helical" evidence="1">
    <location>
        <begin position="38"/>
        <end position="58"/>
    </location>
</feature>
<organism evidence="4 5">
    <name type="scientific">Thermoclostridium caenicola</name>
    <dbReference type="NCBI Taxonomy" id="659425"/>
    <lineage>
        <taxon>Bacteria</taxon>
        <taxon>Bacillati</taxon>
        <taxon>Bacillota</taxon>
        <taxon>Clostridia</taxon>
        <taxon>Eubacteriales</taxon>
        <taxon>Oscillospiraceae</taxon>
        <taxon>Thermoclostridium</taxon>
    </lineage>
</organism>
<gene>
    <name evidence="4" type="ORF">SAMN05444373_10409</name>
</gene>
<evidence type="ECO:0000259" key="3">
    <source>
        <dbReference type="Pfam" id="PF20769"/>
    </source>
</evidence>
<evidence type="ECO:0000313" key="5">
    <source>
        <dbReference type="Proteomes" id="UP000324781"/>
    </source>
</evidence>
<reference evidence="4 5" key="1">
    <citation type="submission" date="2016-11" db="EMBL/GenBank/DDBJ databases">
        <authorList>
            <person name="Varghese N."/>
            <person name="Submissions S."/>
        </authorList>
    </citation>
    <scope>NUCLEOTIDE SEQUENCE [LARGE SCALE GENOMIC DNA]</scope>
    <source>
        <strain evidence="4 5">DSM 19027</strain>
    </source>
</reference>
<dbReference type="EMBL" id="FQZP01000040">
    <property type="protein sequence ID" value="SHJ31160.1"/>
    <property type="molecule type" value="Genomic_DNA"/>
</dbReference>
<dbReference type="InterPro" id="IPR014239">
    <property type="entry name" value="YpeB_PepSY1-2"/>
</dbReference>
<protein>
    <submittedName>
        <fullName evidence="4">Germination protein YpeB</fullName>
    </submittedName>
</protein>
<proteinExistence type="predicted"/>
<dbReference type="Pfam" id="PF14620">
    <property type="entry name" value="YPEB_PepSY1-2"/>
    <property type="match status" value="1"/>
</dbReference>
<sequence length="478" mass="54016">MEYDEKEYILEKHEAHDSEHKRDRVPPGYYARNKAKNVVIVFLALTTLFGAYEFQLAVKLRRQLDAQYNRAFYEMTGYVQDIEVLLAKAMLTSSTEKAADILKDIWHRAELVSTNLGQLPIQQGALVNTQKFISQVGDYAKTLTSQNVKGKTLTQEQMDTIKNLHQLAVSLNDNLDKFHGELTAGTMTWANLAGEGTRLFAKNDVEIPMTISNIDGTFENMPTLIYDGPFSEHMTKQKALGLTGDKVTEEQAIENLGKLFGKENIRNIQKVSDNKNGVIDTYNFRFELEGKKEKSIAEADVSVVGGRVVWFLYNRDVGDVELDIDKAKEVGKQFLEKSGFKSMKDTYYTEQQGIATINYAYEQDGVIVYPDLIKVKVALDNGEIVGFESKGYLMSHRQRDIPKPAISMEEALQKVARKENIISSGLAIIPTNYGSELFCYEFKGKLDDQDFLVYINAMTGEEEDILLIINSDEGFLTM</sequence>
<evidence type="ECO:0000259" key="2">
    <source>
        <dbReference type="Pfam" id="PF14620"/>
    </source>
</evidence>
<keyword evidence="5" id="KW-1185">Reference proteome</keyword>
<dbReference type="NCBIfam" id="TIGR02889">
    <property type="entry name" value="spore_YpeB"/>
    <property type="match status" value="1"/>
</dbReference>
<name>A0A1M6I9Q6_9FIRM</name>
<keyword evidence="1" id="KW-0472">Membrane</keyword>
<feature type="domain" description="Sporulation protein YpeB N-terminal" evidence="3">
    <location>
        <begin position="59"/>
        <end position="190"/>
    </location>
</feature>
<evidence type="ECO:0000313" key="4">
    <source>
        <dbReference type="EMBL" id="SHJ31160.1"/>
    </source>
</evidence>
<dbReference type="RefSeq" id="WP_149679175.1">
    <property type="nucleotide sequence ID" value="NZ_FQZP01000040.1"/>
</dbReference>
<keyword evidence="1" id="KW-1133">Transmembrane helix</keyword>